<name>A0A7J9AEP9_9ROSI</name>
<dbReference type="AlphaFoldDB" id="A0A7J9AEP9"/>
<dbReference type="EMBL" id="JABEZV010000010">
    <property type="protein sequence ID" value="MBA0722538.1"/>
    <property type="molecule type" value="Genomic_DNA"/>
</dbReference>
<dbReference type="PANTHER" id="PTHR48200">
    <property type="entry name" value="PROTEIN, PUTATIVE-RELATED"/>
    <property type="match status" value="1"/>
</dbReference>
<reference evidence="2 3" key="1">
    <citation type="journal article" date="2019" name="Genome Biol. Evol.">
        <title>Insights into the evolution of the New World diploid cottons (Gossypium, subgenus Houzingenia) based on genome sequencing.</title>
        <authorList>
            <person name="Grover C.E."/>
            <person name="Arick M.A. 2nd"/>
            <person name="Thrash A."/>
            <person name="Conover J.L."/>
            <person name="Sanders W.S."/>
            <person name="Peterson D.G."/>
            <person name="Frelichowski J.E."/>
            <person name="Scheffler J.A."/>
            <person name="Scheffler B.E."/>
            <person name="Wendel J.F."/>
        </authorList>
    </citation>
    <scope>NUCLEOTIDE SEQUENCE [LARGE SCALE GENOMIC DNA]</scope>
    <source>
        <strain evidence="2">4</strain>
        <tissue evidence="2">Leaf</tissue>
    </source>
</reference>
<evidence type="ECO:0000313" key="3">
    <source>
        <dbReference type="Proteomes" id="UP000593574"/>
    </source>
</evidence>
<dbReference type="PANTHER" id="PTHR48200:SF1">
    <property type="entry name" value="AMINOTRANSFERASE-LIKE PLANT MOBILE DOMAIN-CONTAINING PROTEIN"/>
    <property type="match status" value="1"/>
</dbReference>
<accession>A0A7J9AEP9</accession>
<dbReference type="Pfam" id="PF24924">
    <property type="entry name" value="DUF7745"/>
    <property type="match status" value="1"/>
</dbReference>
<evidence type="ECO:0000313" key="2">
    <source>
        <dbReference type="EMBL" id="MBA0722538.1"/>
    </source>
</evidence>
<comment type="caution">
    <text evidence="2">The sequence shown here is derived from an EMBL/GenBank/DDBJ whole genome shotgun (WGS) entry which is preliminary data.</text>
</comment>
<protein>
    <recommendedName>
        <fullName evidence="1">DUF7745 domain-containing protein</fullName>
    </recommendedName>
</protein>
<evidence type="ECO:0000259" key="1">
    <source>
        <dbReference type="Pfam" id="PF24924"/>
    </source>
</evidence>
<dbReference type="InterPro" id="IPR056647">
    <property type="entry name" value="DUF7745"/>
</dbReference>
<keyword evidence="3" id="KW-1185">Reference proteome</keyword>
<proteinExistence type="predicted"/>
<feature type="domain" description="DUF7745" evidence="1">
    <location>
        <begin position="64"/>
        <end position="145"/>
    </location>
</feature>
<organism evidence="2 3">
    <name type="scientific">Gossypium laxum</name>
    <dbReference type="NCBI Taxonomy" id="34288"/>
    <lineage>
        <taxon>Eukaryota</taxon>
        <taxon>Viridiplantae</taxon>
        <taxon>Streptophyta</taxon>
        <taxon>Embryophyta</taxon>
        <taxon>Tracheophyta</taxon>
        <taxon>Spermatophyta</taxon>
        <taxon>Magnoliopsida</taxon>
        <taxon>eudicotyledons</taxon>
        <taxon>Gunneridae</taxon>
        <taxon>Pentapetalae</taxon>
        <taxon>rosids</taxon>
        <taxon>malvids</taxon>
        <taxon>Malvales</taxon>
        <taxon>Malvaceae</taxon>
        <taxon>Malvoideae</taxon>
        <taxon>Gossypium</taxon>
    </lineage>
</organism>
<dbReference type="Proteomes" id="UP000593574">
    <property type="component" value="Unassembled WGS sequence"/>
</dbReference>
<gene>
    <name evidence="2" type="ORF">Golax_003208</name>
</gene>
<sequence length="184" mass="21444">MSKWISTYFKLLPNIRIPPIAASLLGRIQVDKAYSRAANVLTFLKRLVNITMMSEQWDLIFIHLDVRKAVDVFALSIYGLVIIPKVLGHVDDAVSNIFNQLDKRVIPVPTILTETFRSLSVYRRVGERRFIGCAQLLLAWFYNQFWMVEKVSYRVFSEVYSLLKEFEAIPRRENSLAEKWMAIL</sequence>